<dbReference type="Proteomes" id="UP000198297">
    <property type="component" value="Unassembled WGS sequence"/>
</dbReference>
<evidence type="ECO:0000313" key="1">
    <source>
        <dbReference type="EMBL" id="SNR75187.1"/>
    </source>
</evidence>
<proteinExistence type="predicted"/>
<sequence>MLPIRWQLVWFDNRIPYLLTILLEEHRCEPILNRINNGGVLTVWKVNCSH</sequence>
<dbReference type="AlphaFoldDB" id="A0A238YVM8"/>
<dbReference type="EMBL" id="FZNK01000020">
    <property type="protein sequence ID" value="SNR75187.1"/>
    <property type="molecule type" value="Genomic_DNA"/>
</dbReference>
<protein>
    <submittedName>
        <fullName evidence="1">Uncharacterized protein</fullName>
    </submittedName>
</protein>
<gene>
    <name evidence="1" type="ORF">SAMN06266787_1206</name>
</gene>
<organism evidence="1 2">
    <name type="scientific">Halorubrum ezzemoulense</name>
    <name type="common">Halorubrum chaoviator</name>
    <dbReference type="NCBI Taxonomy" id="337243"/>
    <lineage>
        <taxon>Archaea</taxon>
        <taxon>Methanobacteriati</taxon>
        <taxon>Methanobacteriota</taxon>
        <taxon>Stenosarchaea group</taxon>
        <taxon>Halobacteria</taxon>
        <taxon>Halobacteriales</taxon>
        <taxon>Haloferacaceae</taxon>
        <taxon>Halorubrum</taxon>
    </lineage>
</organism>
<reference evidence="1 2" key="1">
    <citation type="submission" date="2017-06" db="EMBL/GenBank/DDBJ databases">
        <authorList>
            <person name="Kim H.J."/>
            <person name="Triplett B.A."/>
        </authorList>
    </citation>
    <scope>NUCLEOTIDE SEQUENCE [LARGE SCALE GENOMIC DNA]</scope>
    <source>
        <strain evidence="1 2">DSM 19316</strain>
    </source>
</reference>
<name>A0A238YVM8_HALEZ</name>
<accession>A0A238YVM8</accession>
<evidence type="ECO:0000313" key="2">
    <source>
        <dbReference type="Proteomes" id="UP000198297"/>
    </source>
</evidence>